<dbReference type="InterPro" id="IPR017585">
    <property type="entry name" value="SAF_FlgA"/>
</dbReference>
<sequence>MTRFAALMLAAVLLSGTAAQAATLKPAATVADGQILLGDLFDGLEPDVATRAVMVAPVPGRRASLDAPTLSRIAASNGIDWRASGGADRIVVERASVQVTNEAIVDGLRLALRDAGVGGQADVLLDNRTLSLFLPAGNDASVRVENLAYDAVRGRVTAEIIAPATGPEVVRQNIGARVMDMVELPVLARRMAMGEVIGDGDITYLRQPRDRVQAGAVVEASEMIGKTLRRAVAPNQAVNVRDVREPVVVGKGQAVTILLQSSTMSLTASGKALSDGGMGELVRIVNTSSNRVIEAVVAGPNLVTVNPSNPVIAPVSQVSGPSKKAAR</sequence>
<dbReference type="PANTHER" id="PTHR36307:SF1">
    <property type="entry name" value="FLAGELLA BASAL BODY P-RING FORMATION PROTEIN FLGA"/>
    <property type="match status" value="1"/>
</dbReference>
<evidence type="ECO:0000256" key="1">
    <source>
        <dbReference type="ARBA" id="ARBA00004418"/>
    </source>
</evidence>
<evidence type="ECO:0000256" key="3">
    <source>
        <dbReference type="ARBA" id="ARBA00022764"/>
    </source>
</evidence>
<gene>
    <name evidence="4" type="primary">flgA</name>
    <name evidence="4" type="ORF">C0V82_19460</name>
</gene>
<dbReference type="CDD" id="cd11614">
    <property type="entry name" value="SAF_CpaB_FlgA_like"/>
    <property type="match status" value="1"/>
</dbReference>
<reference evidence="4 5" key="1">
    <citation type="submission" date="2017-12" db="EMBL/GenBank/DDBJ databases">
        <title>Genomes of bacteria within cyanobacterial aggregates.</title>
        <authorList>
            <person name="Cai H."/>
        </authorList>
    </citation>
    <scope>NUCLEOTIDE SEQUENCE [LARGE SCALE GENOMIC DNA]</scope>
    <source>
        <strain evidence="4 5">TH16</strain>
    </source>
</reference>
<keyword evidence="2" id="KW-0732">Signal</keyword>
<dbReference type="Pfam" id="PF13144">
    <property type="entry name" value="ChapFlgA"/>
    <property type="match status" value="1"/>
</dbReference>
<proteinExistence type="predicted"/>
<dbReference type="PANTHER" id="PTHR36307">
    <property type="entry name" value="FLAGELLA BASAL BODY P-RING FORMATION PROTEIN FLGA"/>
    <property type="match status" value="1"/>
</dbReference>
<dbReference type="OrthoDB" id="7727421at2"/>
<keyword evidence="4" id="KW-0966">Cell projection</keyword>
<dbReference type="Gene3D" id="3.90.1210.10">
    <property type="entry name" value="Antifreeze-like/N-acetylneuraminic acid synthase C-terminal domain"/>
    <property type="match status" value="1"/>
</dbReference>
<comment type="subcellular location">
    <subcellularLocation>
        <location evidence="1">Periplasm</location>
    </subcellularLocation>
</comment>
<dbReference type="AlphaFoldDB" id="A0A2K9NHG2"/>
<dbReference type="Gene3D" id="2.30.30.760">
    <property type="match status" value="1"/>
</dbReference>
<accession>A0A2K9NHG2</accession>
<dbReference type="InterPro" id="IPR039246">
    <property type="entry name" value="Flagellar_FlgA"/>
</dbReference>
<dbReference type="NCBIfam" id="TIGR03170">
    <property type="entry name" value="flgA_cterm"/>
    <property type="match status" value="1"/>
</dbReference>
<keyword evidence="4" id="KW-0969">Cilium</keyword>
<dbReference type="EMBL" id="CP025612">
    <property type="protein sequence ID" value="AUN32530.1"/>
    <property type="molecule type" value="Genomic_DNA"/>
</dbReference>
<keyword evidence="3" id="KW-0574">Periplasm</keyword>
<dbReference type="GO" id="GO:0042597">
    <property type="term" value="C:periplasmic space"/>
    <property type="evidence" value="ECO:0007669"/>
    <property type="project" value="UniProtKB-SubCell"/>
</dbReference>
<name>A0A2K9NHG2_9PROT</name>
<keyword evidence="5" id="KW-1185">Reference proteome</keyword>
<evidence type="ECO:0000313" key="5">
    <source>
        <dbReference type="Proteomes" id="UP000234752"/>
    </source>
</evidence>
<dbReference type="InterPro" id="IPR013974">
    <property type="entry name" value="SAF"/>
</dbReference>
<evidence type="ECO:0000256" key="2">
    <source>
        <dbReference type="ARBA" id="ARBA00022729"/>
    </source>
</evidence>
<organism evidence="4 5">
    <name type="scientific">Niveispirillum cyanobacteriorum</name>
    <dbReference type="NCBI Taxonomy" id="1612173"/>
    <lineage>
        <taxon>Bacteria</taxon>
        <taxon>Pseudomonadati</taxon>
        <taxon>Pseudomonadota</taxon>
        <taxon>Alphaproteobacteria</taxon>
        <taxon>Rhodospirillales</taxon>
        <taxon>Azospirillaceae</taxon>
        <taxon>Niveispirillum</taxon>
    </lineage>
</organism>
<dbReference type="GO" id="GO:0044780">
    <property type="term" value="P:bacterial-type flagellum assembly"/>
    <property type="evidence" value="ECO:0007669"/>
    <property type="project" value="InterPro"/>
</dbReference>
<dbReference type="Proteomes" id="UP000234752">
    <property type="component" value="Chromosome eg_2"/>
</dbReference>
<keyword evidence="4" id="KW-0282">Flagellum</keyword>
<evidence type="ECO:0000313" key="4">
    <source>
        <dbReference type="EMBL" id="AUN32530.1"/>
    </source>
</evidence>
<protein>
    <submittedName>
        <fullName evidence="4">Flagella basal body P-ring formation protein FlgA</fullName>
    </submittedName>
</protein>
<dbReference type="SMART" id="SM00858">
    <property type="entry name" value="SAF"/>
    <property type="match status" value="1"/>
</dbReference>
<dbReference type="KEGG" id="ncb:C0V82_19460"/>
<dbReference type="RefSeq" id="WP_102114064.1">
    <property type="nucleotide sequence ID" value="NZ_BMGN01000007.1"/>
</dbReference>